<reference evidence="1 2" key="1">
    <citation type="submission" date="2024-01" db="EMBL/GenBank/DDBJ databases">
        <title>Genome assemblies of Stephania.</title>
        <authorList>
            <person name="Yang L."/>
        </authorList>
    </citation>
    <scope>NUCLEOTIDE SEQUENCE [LARGE SCALE GENOMIC DNA]</scope>
    <source>
        <strain evidence="1">YNDBR</strain>
        <tissue evidence="1">Leaf</tissue>
    </source>
</reference>
<dbReference type="Proteomes" id="UP001420932">
    <property type="component" value="Unassembled WGS sequence"/>
</dbReference>
<dbReference type="EMBL" id="JBBNAF010000008">
    <property type="protein sequence ID" value="KAK9122258.1"/>
    <property type="molecule type" value="Genomic_DNA"/>
</dbReference>
<keyword evidence="2" id="KW-1185">Reference proteome</keyword>
<organism evidence="1 2">
    <name type="scientific">Stephania yunnanensis</name>
    <dbReference type="NCBI Taxonomy" id="152371"/>
    <lineage>
        <taxon>Eukaryota</taxon>
        <taxon>Viridiplantae</taxon>
        <taxon>Streptophyta</taxon>
        <taxon>Embryophyta</taxon>
        <taxon>Tracheophyta</taxon>
        <taxon>Spermatophyta</taxon>
        <taxon>Magnoliopsida</taxon>
        <taxon>Ranunculales</taxon>
        <taxon>Menispermaceae</taxon>
        <taxon>Menispermoideae</taxon>
        <taxon>Cissampelideae</taxon>
        <taxon>Stephania</taxon>
    </lineage>
</organism>
<evidence type="ECO:0000313" key="1">
    <source>
        <dbReference type="EMBL" id="KAK9122258.1"/>
    </source>
</evidence>
<protein>
    <submittedName>
        <fullName evidence="1">Uncharacterized protein</fullName>
    </submittedName>
</protein>
<proteinExistence type="predicted"/>
<sequence length="119" mass="13220">MEMEAKVAITRQSVGRAKICLIHVLCTYMEMENVAIYGAEIRIDYQAKCGSCYNIDEYPSFKFFGDPTGILVYDGWGCRGEASALTTSHTNRCFHGTNEKDGVSFFVICDAPPPATDMK</sequence>
<name>A0AAP0NX27_9MAGN</name>
<dbReference type="AlphaFoldDB" id="A0AAP0NX27"/>
<gene>
    <name evidence="1" type="ORF">Syun_019875</name>
</gene>
<accession>A0AAP0NX27</accession>
<comment type="caution">
    <text evidence="1">The sequence shown here is derived from an EMBL/GenBank/DDBJ whole genome shotgun (WGS) entry which is preliminary data.</text>
</comment>
<evidence type="ECO:0000313" key="2">
    <source>
        <dbReference type="Proteomes" id="UP001420932"/>
    </source>
</evidence>